<sequence>MYLQVRLAKVERIGHSSLKPPEILAAGRVGFIICFWLASRSWRSTWCACMNAAVRVLLHFRPHPTTAPDRREIEMLIADFLMNLPEELFLTSSVNIFGLPAARCAFSSEQNVVKCCHSTLENVRSNLITAPWQAKHMCFNSVL</sequence>
<dbReference type="EMBL" id="JYDH01000081">
    <property type="protein sequence ID" value="KRY33503.1"/>
    <property type="molecule type" value="Genomic_DNA"/>
</dbReference>
<organism evidence="1 2">
    <name type="scientific">Trichinella spiralis</name>
    <name type="common">Trichina worm</name>
    <dbReference type="NCBI Taxonomy" id="6334"/>
    <lineage>
        <taxon>Eukaryota</taxon>
        <taxon>Metazoa</taxon>
        <taxon>Ecdysozoa</taxon>
        <taxon>Nematoda</taxon>
        <taxon>Enoplea</taxon>
        <taxon>Dorylaimia</taxon>
        <taxon>Trichinellida</taxon>
        <taxon>Trichinellidae</taxon>
        <taxon>Trichinella</taxon>
    </lineage>
</organism>
<gene>
    <name evidence="1" type="ORF">T01_11613</name>
</gene>
<proteinExistence type="predicted"/>
<comment type="caution">
    <text evidence="1">The sequence shown here is derived from an EMBL/GenBank/DDBJ whole genome shotgun (WGS) entry which is preliminary data.</text>
</comment>
<dbReference type="OrthoDB" id="10507044at2759"/>
<accession>A0A0V1B962</accession>
<reference evidence="1 2" key="1">
    <citation type="submission" date="2015-01" db="EMBL/GenBank/DDBJ databases">
        <title>Evolution of Trichinella species and genotypes.</title>
        <authorList>
            <person name="Korhonen P.K."/>
            <person name="Edoardo P."/>
            <person name="Giuseppe L.R."/>
            <person name="Gasser R.B."/>
        </authorList>
    </citation>
    <scope>NUCLEOTIDE SEQUENCE [LARGE SCALE GENOMIC DNA]</scope>
    <source>
        <strain evidence="1">ISS3</strain>
    </source>
</reference>
<dbReference type="AlphaFoldDB" id="A0A0V1B962"/>
<dbReference type="Proteomes" id="UP000054776">
    <property type="component" value="Unassembled WGS sequence"/>
</dbReference>
<name>A0A0V1B962_TRISP</name>
<dbReference type="InParanoid" id="A0A0V1B962"/>
<evidence type="ECO:0000313" key="1">
    <source>
        <dbReference type="EMBL" id="KRY33503.1"/>
    </source>
</evidence>
<keyword evidence="2" id="KW-1185">Reference proteome</keyword>
<evidence type="ECO:0000313" key="2">
    <source>
        <dbReference type="Proteomes" id="UP000054776"/>
    </source>
</evidence>
<protein>
    <submittedName>
        <fullName evidence="1">Uncharacterized protein</fullName>
    </submittedName>
</protein>